<dbReference type="GO" id="GO:0016787">
    <property type="term" value="F:hydrolase activity"/>
    <property type="evidence" value="ECO:0007669"/>
    <property type="project" value="UniProtKB-KW"/>
</dbReference>
<dbReference type="InterPro" id="IPR036412">
    <property type="entry name" value="HAD-like_sf"/>
</dbReference>
<dbReference type="RefSeq" id="WP_128221963.1">
    <property type="nucleotide sequence ID" value="NZ_CP034929.1"/>
</dbReference>
<dbReference type="InterPro" id="IPR023214">
    <property type="entry name" value="HAD_sf"/>
</dbReference>
<dbReference type="Proteomes" id="UP001596098">
    <property type="component" value="Unassembled WGS sequence"/>
</dbReference>
<dbReference type="EMBL" id="JBHSQI010000009">
    <property type="protein sequence ID" value="MFC6154947.1"/>
    <property type="molecule type" value="Genomic_DNA"/>
</dbReference>
<dbReference type="PANTHER" id="PTHR10000">
    <property type="entry name" value="PHOSPHOSERINE PHOSPHATASE"/>
    <property type="match status" value="1"/>
</dbReference>
<keyword evidence="2" id="KW-1185">Reference proteome</keyword>
<comment type="caution">
    <text evidence="1">The sequence shown here is derived from an EMBL/GenBank/DDBJ whole genome shotgun (WGS) entry which is preliminary data.</text>
</comment>
<dbReference type="SUPFAM" id="SSF56784">
    <property type="entry name" value="HAD-like"/>
    <property type="match status" value="1"/>
</dbReference>
<dbReference type="EC" id="3.1.3.-" evidence="1"/>
<gene>
    <name evidence="1" type="ORF">ACFPWU_14870</name>
</gene>
<accession>A0ABW1R115</accession>
<dbReference type="Gene3D" id="3.30.1240.10">
    <property type="match status" value="1"/>
</dbReference>
<keyword evidence="1" id="KW-0378">Hydrolase</keyword>
<protein>
    <submittedName>
        <fullName evidence="1">Cof-type HAD-IIB family hydrolase</fullName>
        <ecNumber evidence="1">3.1.3.-</ecNumber>
    </submittedName>
</protein>
<dbReference type="PANTHER" id="PTHR10000:SF8">
    <property type="entry name" value="HAD SUPERFAMILY HYDROLASE-LIKE, TYPE 3"/>
    <property type="match status" value="1"/>
</dbReference>
<dbReference type="InterPro" id="IPR006379">
    <property type="entry name" value="HAD-SF_hydro_IIB"/>
</dbReference>
<evidence type="ECO:0000313" key="1">
    <source>
        <dbReference type="EMBL" id="MFC6154947.1"/>
    </source>
</evidence>
<sequence length="278" mass="30338">MTVSETSPVDVPAQRPRLVATDLDGTLLDANGEVSGRTREVLAALDDLGVPVVFTTGRPIRWMESLWESVGGHGLAILSNGGIVFDVPTHTVRSQRVIPREVLLEIGDVLRTEIPGTTFAVEKTTGFSRESAFMTRMHRNADPSQSCRVFEDIVDDDVVKLLARHEELGPEDFWNTVEKHVGDRVTTTWSSLGTLVEMSGHGVTKASTLQMLCDELGIDRSEVVAFGDMPNDLQLLEWAGASYAMANAHASVVDRARFRCGHHDEDGVAEALAAIFDL</sequence>
<organism evidence="1 2">
    <name type="scientific">Nocardioides yefusunii</name>
    <dbReference type="NCBI Taxonomy" id="2500546"/>
    <lineage>
        <taxon>Bacteria</taxon>
        <taxon>Bacillati</taxon>
        <taxon>Actinomycetota</taxon>
        <taxon>Actinomycetes</taxon>
        <taxon>Propionibacteriales</taxon>
        <taxon>Nocardioidaceae</taxon>
        <taxon>Nocardioides</taxon>
    </lineage>
</organism>
<reference evidence="2" key="1">
    <citation type="journal article" date="2019" name="Int. J. Syst. Evol. Microbiol.">
        <title>The Global Catalogue of Microorganisms (GCM) 10K type strain sequencing project: providing services to taxonomists for standard genome sequencing and annotation.</title>
        <authorList>
            <consortium name="The Broad Institute Genomics Platform"/>
            <consortium name="The Broad Institute Genome Sequencing Center for Infectious Disease"/>
            <person name="Wu L."/>
            <person name="Ma J."/>
        </authorList>
    </citation>
    <scope>NUCLEOTIDE SEQUENCE [LARGE SCALE GENOMIC DNA]</scope>
    <source>
        <strain evidence="2">DFY28</strain>
    </source>
</reference>
<name>A0ABW1R115_9ACTN</name>
<dbReference type="CDD" id="cd07516">
    <property type="entry name" value="HAD_Pase"/>
    <property type="match status" value="1"/>
</dbReference>
<evidence type="ECO:0000313" key="2">
    <source>
        <dbReference type="Proteomes" id="UP001596098"/>
    </source>
</evidence>
<dbReference type="Pfam" id="PF08282">
    <property type="entry name" value="Hydrolase_3"/>
    <property type="match status" value="1"/>
</dbReference>
<dbReference type="Gene3D" id="3.40.50.1000">
    <property type="entry name" value="HAD superfamily/HAD-like"/>
    <property type="match status" value="1"/>
</dbReference>
<proteinExistence type="predicted"/>
<dbReference type="NCBIfam" id="TIGR01484">
    <property type="entry name" value="HAD-SF-IIB"/>
    <property type="match status" value="1"/>
</dbReference>